<dbReference type="EMBL" id="JAOSLC020000003">
    <property type="protein sequence ID" value="MDD7914577.1"/>
    <property type="molecule type" value="Genomic_DNA"/>
</dbReference>
<feature type="transmembrane region" description="Helical" evidence="1">
    <location>
        <begin position="6"/>
        <end position="27"/>
    </location>
</feature>
<keyword evidence="1" id="KW-1133">Transmembrane helix</keyword>
<accession>A0ABT5S8Y1</accession>
<evidence type="ECO:0000256" key="1">
    <source>
        <dbReference type="SAM" id="Phobius"/>
    </source>
</evidence>
<sequence length="48" mass="5075">MFGVRFVSTITTVPLVGSTLIFTVPLVGKLLSLLKTSTITGMFTSVSL</sequence>
<proteinExistence type="predicted"/>
<comment type="caution">
    <text evidence="2">The sequence shown here is derived from an EMBL/GenBank/DDBJ whole genome shotgun (WGS) entry which is preliminary data.</text>
</comment>
<dbReference type="Proteomes" id="UP001151478">
    <property type="component" value="Unassembled WGS sequence"/>
</dbReference>
<name>A0ABT5S8Y1_9FLAO</name>
<keyword evidence="1" id="KW-0812">Transmembrane</keyword>
<organism evidence="2 3">
    <name type="scientific">Polaribacter ponticola</name>
    <dbReference type="NCBI Taxonomy" id="2978475"/>
    <lineage>
        <taxon>Bacteria</taxon>
        <taxon>Pseudomonadati</taxon>
        <taxon>Bacteroidota</taxon>
        <taxon>Flavobacteriia</taxon>
        <taxon>Flavobacteriales</taxon>
        <taxon>Flavobacteriaceae</taxon>
    </lineage>
</organism>
<keyword evidence="3" id="KW-1185">Reference proteome</keyword>
<gene>
    <name evidence="2" type="ORF">N5A56_009165</name>
</gene>
<reference evidence="2" key="1">
    <citation type="submission" date="2023-02" db="EMBL/GenBank/DDBJ databases">
        <title>Polaribacter ponticola sp. nov., isolated from seawater.</title>
        <authorList>
            <person name="Baek J.H."/>
            <person name="Kim J.M."/>
            <person name="Choi D.G."/>
            <person name="Jeon C.O."/>
        </authorList>
    </citation>
    <scope>NUCLEOTIDE SEQUENCE</scope>
    <source>
        <strain evidence="2">MSW5</strain>
    </source>
</reference>
<evidence type="ECO:0000313" key="3">
    <source>
        <dbReference type="Proteomes" id="UP001151478"/>
    </source>
</evidence>
<protein>
    <submittedName>
        <fullName evidence="2">Uncharacterized protein</fullName>
    </submittedName>
</protein>
<evidence type="ECO:0000313" key="2">
    <source>
        <dbReference type="EMBL" id="MDD7914577.1"/>
    </source>
</evidence>
<keyword evidence="1" id="KW-0472">Membrane</keyword>